<dbReference type="GeneID" id="4851852"/>
<sequence length="310" mass="34858">MALCSQAFNGSAKRSCSFASTGSSLKNNKKMCLRADSFTMSSSKKSVCIYTSSEEDNDSADEQSCYNADQVRAKRRASSRVSFSSNIELSKALAQYSDDEDLVSDMSRKNSSSAIAIANHLSSPSASVRNNSIPDTDKCSRSRCFEYLVGAIDEAWARYCDATAYVEDEVYGYNTPASVATDDEDYFENTTDITDYEDSDFEEHHHKAKPQQHSQQIKPKPSMMASSSTSSKTNEDTASCQLQALKDRLTKAKYYLQDLVDSDDYNEVISFWKRWDMIKYATIELVEDDDDDEIVENTIDELEYGRIFVN</sequence>
<accession>A3GHV3</accession>
<dbReference type="KEGG" id="pic:PICST_86993"/>
<proteinExistence type="predicted"/>
<gene>
    <name evidence="2" type="ORF">PICST_86993</name>
</gene>
<evidence type="ECO:0000256" key="1">
    <source>
        <dbReference type="SAM" id="MobiDB-lite"/>
    </source>
</evidence>
<dbReference type="OrthoDB" id="4096201at2759"/>
<dbReference type="eggNOG" id="ENOG502RZ25">
    <property type="taxonomic scope" value="Eukaryota"/>
</dbReference>
<evidence type="ECO:0000313" key="2">
    <source>
        <dbReference type="EMBL" id="EAZ62882.2"/>
    </source>
</evidence>
<dbReference type="EMBL" id="AAVQ01000002">
    <property type="protein sequence ID" value="EAZ62882.2"/>
    <property type="molecule type" value="Genomic_DNA"/>
</dbReference>
<feature type="region of interest" description="Disordered" evidence="1">
    <location>
        <begin position="199"/>
        <end position="237"/>
    </location>
</feature>
<evidence type="ECO:0000313" key="3">
    <source>
        <dbReference type="Proteomes" id="UP000002258"/>
    </source>
</evidence>
<reference evidence="2 3" key="1">
    <citation type="journal article" date="2007" name="Nat. Biotechnol.">
        <title>Genome sequence of the lignocellulose-bioconverting and xylose-fermenting yeast Pichia stipitis.</title>
        <authorList>
            <person name="Jeffries T.W."/>
            <person name="Grigoriev I.V."/>
            <person name="Grimwood J."/>
            <person name="Laplaza J.M."/>
            <person name="Aerts A."/>
            <person name="Salamov A."/>
            <person name="Schmutz J."/>
            <person name="Lindquist E."/>
            <person name="Dehal P."/>
            <person name="Shapiro H."/>
            <person name="Jin Y.S."/>
            <person name="Passoth V."/>
            <person name="Richardson P.M."/>
        </authorList>
    </citation>
    <scope>NUCLEOTIDE SEQUENCE [LARGE SCALE GENOMIC DNA]</scope>
    <source>
        <strain evidence="3">ATCC 58785 / CBS 6054 / NBRC 10063 / NRRL Y-11545</strain>
    </source>
</reference>
<comment type="caution">
    <text evidence="2">The sequence shown here is derived from an EMBL/GenBank/DDBJ whole genome shotgun (WGS) entry which is preliminary data.</text>
</comment>
<dbReference type="HOGENOM" id="CLU_063516_1_0_1"/>
<protein>
    <submittedName>
        <fullName evidence="2">Uncharacterized protein</fullName>
    </submittedName>
</protein>
<name>A3GHV3_PICST</name>
<dbReference type="OMA" id="EYETDCD"/>
<keyword evidence="3" id="KW-1185">Reference proteome</keyword>
<dbReference type="InParanoid" id="A3GHV3"/>
<organism evidence="2 3">
    <name type="scientific">Scheffersomyces stipitis (strain ATCC 58785 / CBS 6054 / NBRC 10063 / NRRL Y-11545)</name>
    <name type="common">Yeast</name>
    <name type="synonym">Pichia stipitis</name>
    <dbReference type="NCBI Taxonomy" id="322104"/>
    <lineage>
        <taxon>Eukaryota</taxon>
        <taxon>Fungi</taxon>
        <taxon>Dikarya</taxon>
        <taxon>Ascomycota</taxon>
        <taxon>Saccharomycotina</taxon>
        <taxon>Pichiomycetes</taxon>
        <taxon>Debaryomycetaceae</taxon>
        <taxon>Scheffersomyces</taxon>
    </lineage>
</organism>
<dbReference type="Proteomes" id="UP000002258">
    <property type="component" value="Chromosome 1"/>
</dbReference>
<dbReference type="RefSeq" id="XP_001386905.2">
    <property type="nucleotide sequence ID" value="XM_001386868.1"/>
</dbReference>
<feature type="compositionally biased region" description="Low complexity" evidence="1">
    <location>
        <begin position="219"/>
        <end position="232"/>
    </location>
</feature>
<dbReference type="AlphaFoldDB" id="A3GHV3"/>